<accession>A0ABR8KT85</accession>
<evidence type="ECO:0000313" key="1">
    <source>
        <dbReference type="EMBL" id="MBD2841351.1"/>
    </source>
</evidence>
<dbReference type="RefSeq" id="WP_190786899.1">
    <property type="nucleotide sequence ID" value="NZ_JACXLC010000001.1"/>
</dbReference>
<protein>
    <recommendedName>
        <fullName evidence="3">Secreted protein</fullName>
    </recommendedName>
</protein>
<sequence length="241" mass="27675">MLLSTLAPIVSVVASLQVHKSPERPPIVVQGNAATPEPLPEPATYFQRHCFDRQRLRQAHTPIDDDYDWQLLPPDLREQWGVKKSVPAYILDYPHRDQKLLIKFESIARDDGLFDQVCTMIVYGRDGHARFRRGLARIMRGSPATNHVGALEGFETIPGWGQWIWTGKFARRSELWKAYQNARNRPTYLVVVDQSYYQRNDYLVLDLKTRSDDDAPLSIARLTHRSRDIPATPLASVSQQE</sequence>
<evidence type="ECO:0008006" key="3">
    <source>
        <dbReference type="Google" id="ProtNLM"/>
    </source>
</evidence>
<dbReference type="EMBL" id="JACXLC010000001">
    <property type="protein sequence ID" value="MBD2841351.1"/>
    <property type="molecule type" value="Genomic_DNA"/>
</dbReference>
<proteinExistence type="predicted"/>
<reference evidence="1 2" key="1">
    <citation type="submission" date="2020-09" db="EMBL/GenBank/DDBJ databases">
        <authorList>
            <person name="Yoon J.-W."/>
        </authorList>
    </citation>
    <scope>NUCLEOTIDE SEQUENCE [LARGE SCALE GENOMIC DNA]</scope>
    <source>
        <strain evidence="1 2">KMU-140</strain>
    </source>
</reference>
<name>A0ABR8KT85_9SPHN</name>
<evidence type="ECO:0000313" key="2">
    <source>
        <dbReference type="Proteomes" id="UP000635384"/>
    </source>
</evidence>
<keyword evidence="2" id="KW-1185">Reference proteome</keyword>
<dbReference type="Proteomes" id="UP000635384">
    <property type="component" value="Unassembled WGS sequence"/>
</dbReference>
<gene>
    <name evidence="1" type="ORF">IB285_03660</name>
</gene>
<comment type="caution">
    <text evidence="1">The sequence shown here is derived from an EMBL/GenBank/DDBJ whole genome shotgun (WGS) entry which is preliminary data.</text>
</comment>
<organism evidence="1 2">
    <name type="scientific">Erythrobacter rubeus</name>
    <dbReference type="NCBI Taxonomy" id="2760803"/>
    <lineage>
        <taxon>Bacteria</taxon>
        <taxon>Pseudomonadati</taxon>
        <taxon>Pseudomonadota</taxon>
        <taxon>Alphaproteobacteria</taxon>
        <taxon>Sphingomonadales</taxon>
        <taxon>Erythrobacteraceae</taxon>
        <taxon>Erythrobacter/Porphyrobacter group</taxon>
        <taxon>Erythrobacter</taxon>
    </lineage>
</organism>